<reference evidence="2 3" key="1">
    <citation type="submission" date="2013-11" db="EMBL/GenBank/DDBJ databases">
        <title>Draft genome of the bovine lungworm Dictyocaulus viviparus.</title>
        <authorList>
            <person name="Mitreva M."/>
        </authorList>
    </citation>
    <scope>NUCLEOTIDE SEQUENCE [LARGE SCALE GENOMIC DNA]</scope>
    <source>
        <strain evidence="2 3">HannoverDv2000</strain>
    </source>
</reference>
<gene>
    <name evidence="2" type="ORF">DICVIV_09064</name>
</gene>
<keyword evidence="3" id="KW-1185">Reference proteome</keyword>
<feature type="region of interest" description="Disordered" evidence="1">
    <location>
        <begin position="23"/>
        <end position="54"/>
    </location>
</feature>
<evidence type="ECO:0000256" key="1">
    <source>
        <dbReference type="SAM" id="MobiDB-lite"/>
    </source>
</evidence>
<dbReference type="EMBL" id="KN716440">
    <property type="protein sequence ID" value="KJH44911.1"/>
    <property type="molecule type" value="Genomic_DNA"/>
</dbReference>
<reference evidence="3" key="2">
    <citation type="journal article" date="2016" name="Sci. Rep.">
        <title>Dictyocaulus viviparus genome, variome and transcriptome elucidate lungworm biology and support future intervention.</title>
        <authorList>
            <person name="McNulty S.N."/>
            <person name="Strube C."/>
            <person name="Rosa B.A."/>
            <person name="Martin J.C."/>
            <person name="Tyagi R."/>
            <person name="Choi Y.J."/>
            <person name="Wang Q."/>
            <person name="Hallsworth Pepin K."/>
            <person name="Zhang X."/>
            <person name="Ozersky P."/>
            <person name="Wilson R.K."/>
            <person name="Sternberg P.W."/>
            <person name="Gasser R.B."/>
            <person name="Mitreva M."/>
        </authorList>
    </citation>
    <scope>NUCLEOTIDE SEQUENCE [LARGE SCALE GENOMIC DNA]</scope>
    <source>
        <strain evidence="3">HannoverDv2000</strain>
    </source>
</reference>
<dbReference type="Proteomes" id="UP000053766">
    <property type="component" value="Unassembled WGS sequence"/>
</dbReference>
<dbReference type="OrthoDB" id="5872741at2759"/>
<name>A0A0D8XR98_DICVI</name>
<dbReference type="AlphaFoldDB" id="A0A0D8XR98"/>
<sequence>MLDVKLIINNTIWQLQGPTMADPAIDHKQSTQSTGESTAAHTVESADVVKEESPSIPVVRVSRIESLPSFGRRVSSVEAVKDAPPPKRQSVVVFETPDRPTK</sequence>
<dbReference type="STRING" id="29172.A0A0D8XR98"/>
<protein>
    <submittedName>
        <fullName evidence="2">Uncharacterized protein</fullName>
    </submittedName>
</protein>
<proteinExistence type="predicted"/>
<evidence type="ECO:0000313" key="3">
    <source>
        <dbReference type="Proteomes" id="UP000053766"/>
    </source>
</evidence>
<evidence type="ECO:0000313" key="2">
    <source>
        <dbReference type="EMBL" id="KJH44911.1"/>
    </source>
</evidence>
<accession>A0A0D8XR98</accession>
<feature type="compositionally biased region" description="Polar residues" evidence="1">
    <location>
        <begin position="30"/>
        <end position="40"/>
    </location>
</feature>
<organism evidence="2 3">
    <name type="scientific">Dictyocaulus viviparus</name>
    <name type="common">Bovine lungworm</name>
    <dbReference type="NCBI Taxonomy" id="29172"/>
    <lineage>
        <taxon>Eukaryota</taxon>
        <taxon>Metazoa</taxon>
        <taxon>Ecdysozoa</taxon>
        <taxon>Nematoda</taxon>
        <taxon>Chromadorea</taxon>
        <taxon>Rhabditida</taxon>
        <taxon>Rhabditina</taxon>
        <taxon>Rhabditomorpha</taxon>
        <taxon>Strongyloidea</taxon>
        <taxon>Metastrongylidae</taxon>
        <taxon>Dictyocaulus</taxon>
    </lineage>
</organism>